<proteinExistence type="predicted"/>
<evidence type="ECO:0000256" key="6">
    <source>
        <dbReference type="ARBA" id="ARBA00023136"/>
    </source>
</evidence>
<evidence type="ECO:0000256" key="7">
    <source>
        <dbReference type="ARBA" id="ARBA00023157"/>
    </source>
</evidence>
<protein>
    <submittedName>
        <fullName evidence="17">Uncharacterized protein</fullName>
    </submittedName>
</protein>
<dbReference type="SUPFAM" id="SSF111418">
    <property type="entry name" value="Hormone receptor domain"/>
    <property type="match status" value="1"/>
</dbReference>
<keyword evidence="7 10" id="KW-1015">Disulfide bond</keyword>
<reference evidence="17" key="1">
    <citation type="journal article" date="2019" name="bioRxiv">
        <title>The Genome of the Zebra Mussel, Dreissena polymorpha: A Resource for Invasive Species Research.</title>
        <authorList>
            <person name="McCartney M.A."/>
            <person name="Auch B."/>
            <person name="Kono T."/>
            <person name="Mallez S."/>
            <person name="Zhang Y."/>
            <person name="Obille A."/>
            <person name="Becker A."/>
            <person name="Abrahante J.E."/>
            <person name="Garbe J."/>
            <person name="Badalamenti J.P."/>
            <person name="Herman A."/>
            <person name="Mangelson H."/>
            <person name="Liachko I."/>
            <person name="Sullivan S."/>
            <person name="Sone E.D."/>
            <person name="Koren S."/>
            <person name="Silverstein K.A.T."/>
            <person name="Beckman K.B."/>
            <person name="Gohl D.M."/>
        </authorList>
    </citation>
    <scope>NUCLEOTIDE SEQUENCE</scope>
    <source>
        <strain evidence="17">Duluth1</strain>
        <tissue evidence="17">Whole animal</tissue>
    </source>
</reference>
<evidence type="ECO:0000259" key="16">
    <source>
        <dbReference type="PROSITE" id="PS50923"/>
    </source>
</evidence>
<dbReference type="InterPro" id="IPR001879">
    <property type="entry name" value="GPCR_2_extracellular_dom"/>
</dbReference>
<evidence type="ECO:0000259" key="14">
    <source>
        <dbReference type="PROSITE" id="PS50227"/>
    </source>
</evidence>
<dbReference type="Gene3D" id="2.10.70.10">
    <property type="entry name" value="Complement Module, domain 1"/>
    <property type="match status" value="2"/>
</dbReference>
<dbReference type="GO" id="GO:0004930">
    <property type="term" value="F:G protein-coupled receptor activity"/>
    <property type="evidence" value="ECO:0007669"/>
    <property type="project" value="UniProtKB-KW"/>
</dbReference>
<gene>
    <name evidence="17" type="ORF">DPMN_103837</name>
</gene>
<reference evidence="17" key="2">
    <citation type="submission" date="2020-11" db="EMBL/GenBank/DDBJ databases">
        <authorList>
            <person name="McCartney M.A."/>
            <person name="Auch B."/>
            <person name="Kono T."/>
            <person name="Mallez S."/>
            <person name="Becker A."/>
            <person name="Gohl D.M."/>
            <person name="Silverstein K.A.T."/>
            <person name="Koren S."/>
            <person name="Bechman K.B."/>
            <person name="Herman A."/>
            <person name="Abrahante J.E."/>
            <person name="Garbe J."/>
        </authorList>
    </citation>
    <scope>NUCLEOTIDE SEQUENCE</scope>
    <source>
        <strain evidence="17">Duluth1</strain>
        <tissue evidence="17">Whole animal</tissue>
    </source>
</reference>
<evidence type="ECO:0000256" key="8">
    <source>
        <dbReference type="ARBA" id="ARBA00023170"/>
    </source>
</evidence>
<keyword evidence="6 12" id="KW-0472">Membrane</keyword>
<evidence type="ECO:0000256" key="3">
    <source>
        <dbReference type="ARBA" id="ARBA00022729"/>
    </source>
</evidence>
<dbReference type="Pfam" id="PF02793">
    <property type="entry name" value="HRM"/>
    <property type="match status" value="1"/>
</dbReference>
<sequence length="771" mass="85637">MGTPSVPNGIVFQQNVTKVFHLTCLDGYHSTQGDEIRCLPSCNWTFAECNPVDCGLPPSLANGMMALRNNSTTFTSQAEVSCNPGYFLNGSYSIIHCTTQGRWTQDSFKCLPVECPVLDPYDKLTIELDPYTTKSIVNTTAMFSCPPSSILVCYKRIKCTINGQWTGPVPKCIMLEKTVRNCQVDVDTKDRTWRETQPGTIVVENCPNGYSGKVSRQCSEEGLWLNPFYNCVSERVAELMSAATLGRLVGNVARRDSGSTHSTTAYQNALLNYYMRWKSTAYLGAMKVLNVVDKYADILMNTLANNSESSKTIQMDNMVVHVSMVNTTSDDLKFPHKPLGITSSVILPKASLKGSNSIAAVVYRNLTGIIDSTINSEVVTVTLDNWKNTTNFVVDITMDYAQNLHATPFCSFWNTTFFAWDTTGCLVMSSNHSSATCRCTHLTNFAILMSPFIQVCKQTTCCCLVEPVRGPHNFLRYVYWWHRQNGKQGKAESFSLAIVIICTTLASFLHYIYLVVFSLMLVEGIDVAVSILIVFQTKSKLKWMLSAAWVVPAVIVGITLAVTKTEGYGNEKSCWLTIKRGVFWAFVGPALLVVLVNFIILVIVIRATLRSYTMAKKSTVERSKSAVWCLSALLPLTGLTWVLGVLYLDESMVWVQYVFAVCNSLQGLADKEERVDGICMHLEFIANEEKLRSNDAEETANTDIHDASMAPMLKSPRTGNDKSTNKNQNTSDATEIRVGTLAIKKIEWTIDAKSLPKQKSSKDSQAAIYID</sequence>
<dbReference type="Pfam" id="PF00002">
    <property type="entry name" value="7tm_2"/>
    <property type="match status" value="1"/>
</dbReference>
<dbReference type="SUPFAM" id="SSF57535">
    <property type="entry name" value="Complement control module/SCR domain"/>
    <property type="match status" value="2"/>
</dbReference>
<dbReference type="PROSITE" id="PS50227">
    <property type="entry name" value="G_PROTEIN_RECEP_F2_3"/>
    <property type="match status" value="1"/>
</dbReference>
<keyword evidence="10" id="KW-0768">Sushi</keyword>
<dbReference type="InterPro" id="IPR017981">
    <property type="entry name" value="GPCR_2-like_7TM"/>
</dbReference>
<evidence type="ECO:0000313" key="17">
    <source>
        <dbReference type="EMBL" id="KAH3830592.1"/>
    </source>
</evidence>
<comment type="caution">
    <text evidence="17">The sequence shown here is derived from an EMBL/GenBank/DDBJ whole genome shotgun (WGS) entry which is preliminary data.</text>
</comment>
<organism evidence="17 18">
    <name type="scientific">Dreissena polymorpha</name>
    <name type="common">Zebra mussel</name>
    <name type="synonym">Mytilus polymorpha</name>
    <dbReference type="NCBI Taxonomy" id="45954"/>
    <lineage>
        <taxon>Eukaryota</taxon>
        <taxon>Metazoa</taxon>
        <taxon>Spiralia</taxon>
        <taxon>Lophotrochozoa</taxon>
        <taxon>Mollusca</taxon>
        <taxon>Bivalvia</taxon>
        <taxon>Autobranchia</taxon>
        <taxon>Heteroconchia</taxon>
        <taxon>Euheterodonta</taxon>
        <taxon>Imparidentia</taxon>
        <taxon>Neoheterodontei</taxon>
        <taxon>Myida</taxon>
        <taxon>Dreissenoidea</taxon>
        <taxon>Dreissenidae</taxon>
        <taxon>Dreissena</taxon>
    </lineage>
</organism>
<accession>A0A9D4H983</accession>
<feature type="domain" description="GAIN-B" evidence="13">
    <location>
        <begin position="308"/>
        <end position="455"/>
    </location>
</feature>
<feature type="disulfide bond" evidence="10">
    <location>
        <begin position="54"/>
        <end position="97"/>
    </location>
</feature>
<evidence type="ECO:0000256" key="4">
    <source>
        <dbReference type="ARBA" id="ARBA00022989"/>
    </source>
</evidence>
<feature type="region of interest" description="Disordered" evidence="11">
    <location>
        <begin position="693"/>
        <end position="731"/>
    </location>
</feature>
<keyword evidence="3" id="KW-0732">Signal</keyword>
<dbReference type="PROSITE" id="PS50221">
    <property type="entry name" value="GAIN_B"/>
    <property type="match status" value="1"/>
</dbReference>
<evidence type="ECO:0000259" key="15">
    <source>
        <dbReference type="PROSITE" id="PS50261"/>
    </source>
</evidence>
<keyword evidence="9" id="KW-0807">Transducer</keyword>
<dbReference type="InterPro" id="IPR035976">
    <property type="entry name" value="Sushi/SCR/CCP_sf"/>
</dbReference>
<dbReference type="PROSITE" id="PS50261">
    <property type="entry name" value="G_PROTEIN_RECEP_F2_4"/>
    <property type="match status" value="1"/>
</dbReference>
<feature type="domain" description="Sushi" evidence="16">
    <location>
        <begin position="52"/>
        <end position="112"/>
    </location>
</feature>
<dbReference type="SMART" id="SM00008">
    <property type="entry name" value="HormR"/>
    <property type="match status" value="1"/>
</dbReference>
<dbReference type="Pfam" id="PF00084">
    <property type="entry name" value="Sushi"/>
    <property type="match status" value="2"/>
</dbReference>
<dbReference type="GO" id="GO:0005886">
    <property type="term" value="C:plasma membrane"/>
    <property type="evidence" value="ECO:0007669"/>
    <property type="project" value="TreeGrafter"/>
</dbReference>
<keyword evidence="2 12" id="KW-0812">Transmembrane</keyword>
<feature type="transmembrane region" description="Helical" evidence="12">
    <location>
        <begin position="626"/>
        <end position="648"/>
    </location>
</feature>
<evidence type="ECO:0000259" key="13">
    <source>
        <dbReference type="PROSITE" id="PS50221"/>
    </source>
</evidence>
<feature type="domain" description="G-protein coupled receptors family 2 profile 1" evidence="14">
    <location>
        <begin position="152"/>
        <end position="224"/>
    </location>
</feature>
<comment type="subcellular location">
    <subcellularLocation>
        <location evidence="1">Membrane</location>
        <topology evidence="1">Multi-pass membrane protein</topology>
    </subcellularLocation>
</comment>
<evidence type="ECO:0000256" key="12">
    <source>
        <dbReference type="SAM" id="Phobius"/>
    </source>
</evidence>
<feature type="domain" description="G-protein coupled receptors family 2 profile 2" evidence="15">
    <location>
        <begin position="502"/>
        <end position="668"/>
    </location>
</feature>
<evidence type="ECO:0000256" key="1">
    <source>
        <dbReference type="ARBA" id="ARBA00004141"/>
    </source>
</evidence>
<dbReference type="Pfam" id="PF01825">
    <property type="entry name" value="GPS"/>
    <property type="match status" value="1"/>
</dbReference>
<dbReference type="PROSITE" id="PS50923">
    <property type="entry name" value="SUSHI"/>
    <property type="match status" value="2"/>
</dbReference>
<dbReference type="InterPro" id="IPR000203">
    <property type="entry name" value="GPS"/>
</dbReference>
<comment type="caution">
    <text evidence="10">Lacks conserved residue(s) required for the propagation of feature annotation.</text>
</comment>
<dbReference type="InterPro" id="IPR000436">
    <property type="entry name" value="Sushi_SCR_CCP_dom"/>
</dbReference>
<dbReference type="InterPro" id="IPR057244">
    <property type="entry name" value="GAIN_B"/>
</dbReference>
<evidence type="ECO:0000256" key="2">
    <source>
        <dbReference type="ARBA" id="ARBA00022692"/>
    </source>
</evidence>
<dbReference type="Proteomes" id="UP000828390">
    <property type="component" value="Unassembled WGS sequence"/>
</dbReference>
<dbReference type="InterPro" id="IPR000832">
    <property type="entry name" value="GPCR_2_secretin-like"/>
</dbReference>
<keyword evidence="4 12" id="KW-1133">Transmembrane helix</keyword>
<dbReference type="CDD" id="cd00033">
    <property type="entry name" value="CCP"/>
    <property type="match status" value="2"/>
</dbReference>
<keyword evidence="18" id="KW-1185">Reference proteome</keyword>
<evidence type="ECO:0000256" key="10">
    <source>
        <dbReference type="PROSITE-ProRule" id="PRU00302"/>
    </source>
</evidence>
<dbReference type="GO" id="GO:0007166">
    <property type="term" value="P:cell surface receptor signaling pathway"/>
    <property type="evidence" value="ECO:0007669"/>
    <property type="project" value="InterPro"/>
</dbReference>
<dbReference type="PANTHER" id="PTHR12011:SF471">
    <property type="entry name" value="G-PROTEIN COUPLED RECEPTORS FAMILY 2 PROFILE 2 DOMAIN-CONTAINING PROTEIN"/>
    <property type="match status" value="1"/>
</dbReference>
<keyword evidence="8" id="KW-0675">Receptor</keyword>
<dbReference type="SMART" id="SM00032">
    <property type="entry name" value="CCP"/>
    <property type="match status" value="3"/>
</dbReference>
<dbReference type="AlphaFoldDB" id="A0A9D4H983"/>
<feature type="domain" description="Sushi" evidence="16">
    <location>
        <begin position="113"/>
        <end position="174"/>
    </location>
</feature>
<dbReference type="PRINTS" id="PR00249">
    <property type="entry name" value="GPCRSECRETIN"/>
</dbReference>
<feature type="transmembrane region" description="Helical" evidence="12">
    <location>
        <begin position="543"/>
        <end position="562"/>
    </location>
</feature>
<dbReference type="EMBL" id="JAIWYP010000004">
    <property type="protein sequence ID" value="KAH3830592.1"/>
    <property type="molecule type" value="Genomic_DNA"/>
</dbReference>
<evidence type="ECO:0000256" key="11">
    <source>
        <dbReference type="SAM" id="MobiDB-lite"/>
    </source>
</evidence>
<dbReference type="Gene3D" id="1.20.1070.10">
    <property type="entry name" value="Rhodopsin 7-helix transmembrane proteins"/>
    <property type="match status" value="1"/>
</dbReference>
<name>A0A9D4H983_DREPO</name>
<keyword evidence="5" id="KW-0297">G-protein coupled receptor</keyword>
<dbReference type="InterPro" id="IPR036445">
    <property type="entry name" value="GPCR_2_extracell_dom_sf"/>
</dbReference>
<feature type="disulfide bond" evidence="10">
    <location>
        <begin position="145"/>
        <end position="172"/>
    </location>
</feature>
<feature type="transmembrane region" description="Helical" evidence="12">
    <location>
        <begin position="582"/>
        <end position="605"/>
    </location>
</feature>
<dbReference type="PANTHER" id="PTHR12011">
    <property type="entry name" value="ADHESION G-PROTEIN COUPLED RECEPTOR"/>
    <property type="match status" value="1"/>
</dbReference>
<evidence type="ECO:0000313" key="18">
    <source>
        <dbReference type="Proteomes" id="UP000828390"/>
    </source>
</evidence>
<evidence type="ECO:0000256" key="9">
    <source>
        <dbReference type="ARBA" id="ARBA00023224"/>
    </source>
</evidence>
<evidence type="ECO:0000256" key="5">
    <source>
        <dbReference type="ARBA" id="ARBA00023040"/>
    </source>
</evidence>
<dbReference type="SMART" id="SM00303">
    <property type="entry name" value="GPS"/>
    <property type="match status" value="1"/>
</dbReference>
<dbReference type="Gene3D" id="4.10.1240.10">
    <property type="entry name" value="GPCR, family 2, extracellular hormone receptor domain"/>
    <property type="match status" value="1"/>
</dbReference>